<protein>
    <submittedName>
        <fullName evidence="1">Uncharacterized protein</fullName>
    </submittedName>
</protein>
<comment type="caution">
    <text evidence="1">The sequence shown here is derived from an EMBL/GenBank/DDBJ whole genome shotgun (WGS) entry which is preliminary data.</text>
</comment>
<sequence length="109" mass="12448">MKSCAATLYSLIFNPKFLKNSIIDRQNPQIISAQRLDSRSTSPDYQSFTTQYFLLDPHPIDLQLIFTSFKILNTSIYDPQTHDSLSTNVYSKFLIISTLTSMIPKHLAS</sequence>
<dbReference type="EMBL" id="LSSM01001388">
    <property type="protein sequence ID" value="OMJ26738.1"/>
    <property type="molecule type" value="Genomic_DNA"/>
</dbReference>
<dbReference type="AlphaFoldDB" id="A0A1R1YIJ4"/>
<organism evidence="1 2">
    <name type="scientific">Smittium culicis</name>
    <dbReference type="NCBI Taxonomy" id="133412"/>
    <lineage>
        <taxon>Eukaryota</taxon>
        <taxon>Fungi</taxon>
        <taxon>Fungi incertae sedis</taxon>
        <taxon>Zoopagomycota</taxon>
        <taxon>Kickxellomycotina</taxon>
        <taxon>Harpellomycetes</taxon>
        <taxon>Harpellales</taxon>
        <taxon>Legeriomycetaceae</taxon>
        <taxon>Smittium</taxon>
    </lineage>
</organism>
<accession>A0A1R1YIJ4</accession>
<reference evidence="2" key="1">
    <citation type="submission" date="2017-01" db="EMBL/GenBank/DDBJ databases">
        <authorList>
            <person name="Wang Y."/>
            <person name="White M."/>
            <person name="Kvist S."/>
            <person name="Moncalvo J.-M."/>
        </authorList>
    </citation>
    <scope>NUCLEOTIDE SEQUENCE [LARGE SCALE GENOMIC DNA]</scope>
    <source>
        <strain evidence="2">ID-206-W2</strain>
    </source>
</reference>
<proteinExistence type="predicted"/>
<keyword evidence="2" id="KW-1185">Reference proteome</keyword>
<gene>
    <name evidence="1" type="ORF">AYI69_g3852</name>
</gene>
<name>A0A1R1YIJ4_9FUNG</name>
<dbReference type="Proteomes" id="UP000187429">
    <property type="component" value="Unassembled WGS sequence"/>
</dbReference>
<evidence type="ECO:0000313" key="1">
    <source>
        <dbReference type="EMBL" id="OMJ26738.1"/>
    </source>
</evidence>
<evidence type="ECO:0000313" key="2">
    <source>
        <dbReference type="Proteomes" id="UP000187429"/>
    </source>
</evidence>